<dbReference type="Pfam" id="PF00106">
    <property type="entry name" value="adh_short"/>
    <property type="match status" value="1"/>
</dbReference>
<evidence type="ECO:0008006" key="6">
    <source>
        <dbReference type="Google" id="ProtNLM"/>
    </source>
</evidence>
<dbReference type="PRINTS" id="PR00080">
    <property type="entry name" value="SDRFAMILY"/>
</dbReference>
<dbReference type="InterPro" id="IPR002347">
    <property type="entry name" value="SDR_fam"/>
</dbReference>
<sequence>MTHLQVNKDLLSTLKDKIVVITGGATGIGKAAVTQFVSHGAKVVFGDVNEQLSEELVSELGPNVTFKKCNAASYEDQLALFAQTDKLHGRVDVVVGNAGVVTVEDMFGPKSDWTQEPDMKEIDVNLAGTMYTTRIGLAYLRKNGGGDIVLTSSIAGFKESGGLASYTASKHGVIGIIRGLNLTVIREGIRVNVVCPWMTKTPMAKWFQDSWINQGLPSNEPEDVADAILICATANRGKEGLSHEGAALPFAGKIIWVGGGGSYEIEDRIQALESQWLGEENSRVLVKGQEFLAKNGGYA</sequence>
<accession>A0ABR0J1U5</accession>
<dbReference type="PANTHER" id="PTHR43180:SF33">
    <property type="entry name" value="15-HYDROXYPROSTAGLANDIN DEHYDROGENASE [NAD(+)]-LIKE"/>
    <property type="match status" value="1"/>
</dbReference>
<dbReference type="EMBL" id="JAVRRF010000023">
    <property type="protein sequence ID" value="KAK5054226.1"/>
    <property type="molecule type" value="Genomic_DNA"/>
</dbReference>
<dbReference type="Gene3D" id="3.40.50.720">
    <property type="entry name" value="NAD(P)-binding Rossmann-like Domain"/>
    <property type="match status" value="1"/>
</dbReference>
<proteinExistence type="inferred from homology"/>
<reference evidence="4 5" key="1">
    <citation type="submission" date="2023-08" db="EMBL/GenBank/DDBJ databases">
        <title>Black Yeasts Isolated from many extreme environments.</title>
        <authorList>
            <person name="Coleine C."/>
            <person name="Stajich J.E."/>
            <person name="Selbmann L."/>
        </authorList>
    </citation>
    <scope>NUCLEOTIDE SEQUENCE [LARGE SCALE GENOMIC DNA]</scope>
    <source>
        <strain evidence="4 5">CCFEE 6328</strain>
    </source>
</reference>
<evidence type="ECO:0000313" key="5">
    <source>
        <dbReference type="Proteomes" id="UP001345691"/>
    </source>
</evidence>
<evidence type="ECO:0000313" key="4">
    <source>
        <dbReference type="EMBL" id="KAK5054226.1"/>
    </source>
</evidence>
<keyword evidence="2" id="KW-0560">Oxidoreductase</keyword>
<evidence type="ECO:0000256" key="2">
    <source>
        <dbReference type="ARBA" id="ARBA00023002"/>
    </source>
</evidence>
<dbReference type="InterPro" id="IPR036291">
    <property type="entry name" value="NAD(P)-bd_dom_sf"/>
</dbReference>
<dbReference type="PANTHER" id="PTHR43180">
    <property type="entry name" value="3-OXOACYL-(ACYL-CARRIER-PROTEIN) REDUCTASE (AFU_ORTHOLOGUE AFUA_6G11210)"/>
    <property type="match status" value="1"/>
</dbReference>
<name>A0ABR0J1U5_9EURO</name>
<organism evidence="4 5">
    <name type="scientific">Exophiala sideris</name>
    <dbReference type="NCBI Taxonomy" id="1016849"/>
    <lineage>
        <taxon>Eukaryota</taxon>
        <taxon>Fungi</taxon>
        <taxon>Dikarya</taxon>
        <taxon>Ascomycota</taxon>
        <taxon>Pezizomycotina</taxon>
        <taxon>Eurotiomycetes</taxon>
        <taxon>Chaetothyriomycetidae</taxon>
        <taxon>Chaetothyriales</taxon>
        <taxon>Herpotrichiellaceae</taxon>
        <taxon>Exophiala</taxon>
    </lineage>
</organism>
<comment type="similarity">
    <text evidence="1 3">Belongs to the short-chain dehydrogenases/reductases (SDR) family.</text>
</comment>
<evidence type="ECO:0000256" key="3">
    <source>
        <dbReference type="RuleBase" id="RU000363"/>
    </source>
</evidence>
<comment type="caution">
    <text evidence="4">The sequence shown here is derived from an EMBL/GenBank/DDBJ whole genome shotgun (WGS) entry which is preliminary data.</text>
</comment>
<keyword evidence="5" id="KW-1185">Reference proteome</keyword>
<gene>
    <name evidence="4" type="ORF">LTR69_008841</name>
</gene>
<dbReference type="Proteomes" id="UP001345691">
    <property type="component" value="Unassembled WGS sequence"/>
</dbReference>
<protein>
    <recommendedName>
        <fullName evidence="6">NAD(P)-binding protein</fullName>
    </recommendedName>
</protein>
<evidence type="ECO:0000256" key="1">
    <source>
        <dbReference type="ARBA" id="ARBA00006484"/>
    </source>
</evidence>
<dbReference type="PRINTS" id="PR00081">
    <property type="entry name" value="GDHRDH"/>
</dbReference>
<dbReference type="SUPFAM" id="SSF51735">
    <property type="entry name" value="NAD(P)-binding Rossmann-fold domains"/>
    <property type="match status" value="1"/>
</dbReference>